<dbReference type="FunFam" id="3.30.300.30:FF:000008">
    <property type="entry name" value="2,3-dihydroxybenzoate-AMP ligase"/>
    <property type="match status" value="1"/>
</dbReference>
<evidence type="ECO:0000256" key="5">
    <source>
        <dbReference type="ARBA" id="ARBA00067668"/>
    </source>
</evidence>
<evidence type="ECO:0000256" key="3">
    <source>
        <dbReference type="ARBA" id="ARBA00051915"/>
    </source>
</evidence>
<organism evidence="8 9">
    <name type="scientific">Bradyrhizobium sediminis</name>
    <dbReference type="NCBI Taxonomy" id="2840469"/>
    <lineage>
        <taxon>Bacteria</taxon>
        <taxon>Pseudomonadati</taxon>
        <taxon>Pseudomonadota</taxon>
        <taxon>Alphaproteobacteria</taxon>
        <taxon>Hyphomicrobiales</taxon>
        <taxon>Nitrobacteraceae</taxon>
        <taxon>Bradyrhizobium</taxon>
    </lineage>
</organism>
<evidence type="ECO:0000313" key="9">
    <source>
        <dbReference type="Proteomes" id="UP000676951"/>
    </source>
</evidence>
<dbReference type="InterPro" id="IPR042099">
    <property type="entry name" value="ANL_N_sf"/>
</dbReference>
<comment type="catalytic activity">
    <reaction evidence="3">
        <text>3-(methylsulfanyl)propanoate + ATP + CoA = 3-(methylsulfanyl)propanoyl-CoA + AMP + diphosphate</text>
        <dbReference type="Rhea" id="RHEA:43052"/>
        <dbReference type="ChEBI" id="CHEBI:30616"/>
        <dbReference type="ChEBI" id="CHEBI:33019"/>
        <dbReference type="ChEBI" id="CHEBI:49016"/>
        <dbReference type="ChEBI" id="CHEBI:57287"/>
        <dbReference type="ChEBI" id="CHEBI:82815"/>
        <dbReference type="ChEBI" id="CHEBI:456215"/>
        <dbReference type="EC" id="6.2.1.44"/>
    </reaction>
    <physiologicalReaction direction="left-to-right" evidence="3">
        <dbReference type="Rhea" id="RHEA:43053"/>
    </physiologicalReaction>
</comment>
<dbReference type="Pfam" id="PF00501">
    <property type="entry name" value="AMP-binding"/>
    <property type="match status" value="1"/>
</dbReference>
<dbReference type="EC" id="6.2.1.44" evidence="4"/>
<dbReference type="SUPFAM" id="SSF56801">
    <property type="entry name" value="Acetyl-CoA synthetase-like"/>
    <property type="match status" value="1"/>
</dbReference>
<protein>
    <recommendedName>
        <fullName evidence="5">3-methylmercaptopropionyl-CoA ligase</fullName>
        <ecNumber evidence="4">6.2.1.44</ecNumber>
    </recommendedName>
</protein>
<keyword evidence="9" id="KW-1185">Reference proteome</keyword>
<dbReference type="InterPro" id="IPR025110">
    <property type="entry name" value="AMP-bd_C"/>
</dbReference>
<keyword evidence="2 8" id="KW-0436">Ligase</keyword>
<dbReference type="PANTHER" id="PTHR43767">
    <property type="entry name" value="LONG-CHAIN-FATTY-ACID--COA LIGASE"/>
    <property type="match status" value="1"/>
</dbReference>
<dbReference type="RefSeq" id="WP_215605659.1">
    <property type="nucleotide sequence ID" value="NZ_CP076136.1"/>
</dbReference>
<accession>A0A975P0M1</accession>
<evidence type="ECO:0000256" key="4">
    <source>
        <dbReference type="ARBA" id="ARBA00066616"/>
    </source>
</evidence>
<evidence type="ECO:0000256" key="1">
    <source>
        <dbReference type="ARBA" id="ARBA00006432"/>
    </source>
</evidence>
<dbReference type="Pfam" id="PF13193">
    <property type="entry name" value="AMP-binding_C"/>
    <property type="match status" value="1"/>
</dbReference>
<name>A0A975P0M1_9BRAD</name>
<evidence type="ECO:0000259" key="6">
    <source>
        <dbReference type="Pfam" id="PF00501"/>
    </source>
</evidence>
<dbReference type="InterPro" id="IPR050237">
    <property type="entry name" value="ATP-dep_AMP-bd_enzyme"/>
</dbReference>
<dbReference type="GO" id="GO:0016878">
    <property type="term" value="F:acid-thiol ligase activity"/>
    <property type="evidence" value="ECO:0007669"/>
    <property type="project" value="UniProtKB-ARBA"/>
</dbReference>
<dbReference type="PROSITE" id="PS00455">
    <property type="entry name" value="AMP_BINDING"/>
    <property type="match status" value="1"/>
</dbReference>
<dbReference type="InterPro" id="IPR045851">
    <property type="entry name" value="AMP-bd_C_sf"/>
</dbReference>
<proteinExistence type="inferred from homology"/>
<dbReference type="AlphaFoldDB" id="A0A975P0M1"/>
<evidence type="ECO:0000313" key="8">
    <source>
        <dbReference type="EMBL" id="QWG24917.1"/>
    </source>
</evidence>
<feature type="domain" description="AMP-dependent synthetase/ligase" evidence="6">
    <location>
        <begin position="11"/>
        <end position="376"/>
    </location>
</feature>
<dbReference type="NCBIfam" id="NF004837">
    <property type="entry name" value="PRK06187.1"/>
    <property type="match status" value="1"/>
</dbReference>
<dbReference type="PANTHER" id="PTHR43767:SF1">
    <property type="entry name" value="NONRIBOSOMAL PEPTIDE SYNTHASE PES1 (EUROFUNG)-RELATED"/>
    <property type="match status" value="1"/>
</dbReference>
<dbReference type="EMBL" id="CP076136">
    <property type="protein sequence ID" value="QWG24917.1"/>
    <property type="molecule type" value="Genomic_DNA"/>
</dbReference>
<dbReference type="Gene3D" id="3.30.300.30">
    <property type="match status" value="1"/>
</dbReference>
<gene>
    <name evidence="8" type="ORF">KMZ93_08575</name>
</gene>
<dbReference type="InterPro" id="IPR020845">
    <property type="entry name" value="AMP-binding_CS"/>
</dbReference>
<dbReference type="InterPro" id="IPR000873">
    <property type="entry name" value="AMP-dep_synth/lig_dom"/>
</dbReference>
<reference evidence="8 9" key="1">
    <citation type="submission" date="2021-06" db="EMBL/GenBank/DDBJ databases">
        <title>Bradyrhizobium sp. S2-11-4 Genome sequencing.</title>
        <authorList>
            <person name="Jin L."/>
        </authorList>
    </citation>
    <scope>NUCLEOTIDE SEQUENCE [LARGE SCALE GENOMIC DNA]</scope>
    <source>
        <strain evidence="8 9">S2-11-4</strain>
    </source>
</reference>
<dbReference type="Gene3D" id="3.40.50.12780">
    <property type="entry name" value="N-terminal domain of ligase-like"/>
    <property type="match status" value="1"/>
</dbReference>
<dbReference type="CDD" id="cd17631">
    <property type="entry name" value="FACL_FadD13-like"/>
    <property type="match status" value="1"/>
</dbReference>
<sequence>MTLTMGLRRSLALDGRAEALVSAETRLSRREFVDRVARLAAALQDLGMRDGDRVAMLAANGHRYVEFYFGVLWGGGVIVPINSRFALAEMIEQARDAEPVVLIVDDAFAATGEELVKNVPSIAALVIAGNATAANRAAKSIGYEDALSGAKPTADAMRKESDLACLFYTGGTTGRSKGVMLSHGNLWANAMATIAHLGLDENLVHLHSGPLFHLGAGARVYTTAVAGGKHVVVSRFTPQQALATIAREKVTVATFVPTMLAMLLELPDLEGYDLSSLRLITYGASPMPEPVLQECLRRLPQVRFAQSYGMTELSPVATMLGAEHHMPGTPPSRLRSAGRPVYSAEVRVADTEDRELPRGKVGEIIVRGPIVMMGYWRKPELTAETLRNGWMHTGDSGYFDDDGFLFIADRIKDMIISGGENVYSIEVENAIASHPDVAECAVIGIPDPRWGEAVHAIVVARAGADLTAEEIQRHCRAAIAGYKCPRSVDLRSEPLPQSSVNKIDKAALRAPFWSGRTRQIN</sequence>
<evidence type="ECO:0000259" key="7">
    <source>
        <dbReference type="Pfam" id="PF13193"/>
    </source>
</evidence>
<dbReference type="Proteomes" id="UP000676951">
    <property type="component" value="Chromosome"/>
</dbReference>
<feature type="domain" description="AMP-binding enzyme C-terminal" evidence="7">
    <location>
        <begin position="426"/>
        <end position="498"/>
    </location>
</feature>
<comment type="similarity">
    <text evidence="1">Belongs to the ATP-dependent AMP-binding enzyme family.</text>
</comment>
<evidence type="ECO:0000256" key="2">
    <source>
        <dbReference type="ARBA" id="ARBA00022598"/>
    </source>
</evidence>